<name>A0ACA9Y9R0_9ASCO</name>
<sequence>MSFKFPSLKSIQDTIASYDFESISKQTGKTYEEFSKTIQPFTHKTSEMLTTQLNQIQQFANANQNIEVSELPKDYLELEENCDLLLNLYTELIHFTNDTFAKVSYDYPPANGSLNKFRENVLGNKFNQLKSVSSPQELENLLLGKDEKKEETAEVQVVQVPKTLYGQLSKICEKYQTEMKNSDSPLNFALLQVSSTYLEIAQSRLDMDKKITNDLNLKLVEALNKEFIKVNELRKKVYSIRSEFDLKRSKINDEENDELIKIEDELVSATEVAVTEMKQLIQPSKSVNLLKVFVAAQKEWFELSAKKLDSLLTSLDKIKFD</sequence>
<organism evidence="1 2">
    <name type="scientific">[Candida] jaroonii</name>
    <dbReference type="NCBI Taxonomy" id="467808"/>
    <lineage>
        <taxon>Eukaryota</taxon>
        <taxon>Fungi</taxon>
        <taxon>Dikarya</taxon>
        <taxon>Ascomycota</taxon>
        <taxon>Saccharomycotina</taxon>
        <taxon>Pichiomycetes</taxon>
        <taxon>Debaryomycetaceae</taxon>
        <taxon>Yamadazyma</taxon>
    </lineage>
</organism>
<evidence type="ECO:0000313" key="1">
    <source>
        <dbReference type="EMBL" id="CAH6721784.1"/>
    </source>
</evidence>
<proteinExistence type="predicted"/>
<reference evidence="1" key="1">
    <citation type="submission" date="2022-06" db="EMBL/GenBank/DDBJ databases">
        <authorList>
            <person name="Legras J.-L."/>
            <person name="Devillers H."/>
            <person name="Grondin C."/>
        </authorList>
    </citation>
    <scope>NUCLEOTIDE SEQUENCE</scope>
    <source>
        <strain evidence="1">CLIB 1444</strain>
    </source>
</reference>
<dbReference type="Proteomes" id="UP001152531">
    <property type="component" value="Unassembled WGS sequence"/>
</dbReference>
<dbReference type="EMBL" id="CALSDN010000007">
    <property type="protein sequence ID" value="CAH6721784.1"/>
    <property type="molecule type" value="Genomic_DNA"/>
</dbReference>
<evidence type="ECO:0000313" key="2">
    <source>
        <dbReference type="Proteomes" id="UP001152531"/>
    </source>
</evidence>
<protein>
    <submittedName>
        <fullName evidence="1">Protein Gvp36p</fullName>
    </submittedName>
</protein>
<accession>A0ACA9Y9R0</accession>
<gene>
    <name evidence="1" type="ORF">CLIB1444_07S02366</name>
</gene>
<comment type="caution">
    <text evidence="1">The sequence shown here is derived from an EMBL/GenBank/DDBJ whole genome shotgun (WGS) entry which is preliminary data.</text>
</comment>
<keyword evidence="2" id="KW-1185">Reference proteome</keyword>